<keyword evidence="3" id="KW-0804">Transcription</keyword>
<organism evidence="5 6">
    <name type="scientific">Asparagus officinalis</name>
    <name type="common">Garden asparagus</name>
    <dbReference type="NCBI Taxonomy" id="4686"/>
    <lineage>
        <taxon>Eukaryota</taxon>
        <taxon>Viridiplantae</taxon>
        <taxon>Streptophyta</taxon>
        <taxon>Embryophyta</taxon>
        <taxon>Tracheophyta</taxon>
        <taxon>Spermatophyta</taxon>
        <taxon>Magnoliopsida</taxon>
        <taxon>Liliopsida</taxon>
        <taxon>Asparagales</taxon>
        <taxon>Asparagaceae</taxon>
        <taxon>Asparagoideae</taxon>
        <taxon>Asparagus</taxon>
    </lineage>
</organism>
<keyword evidence="6" id="KW-1185">Reference proteome</keyword>
<dbReference type="GO" id="GO:0003713">
    <property type="term" value="F:transcription coactivator activity"/>
    <property type="evidence" value="ECO:0007669"/>
    <property type="project" value="TreeGrafter"/>
</dbReference>
<comment type="subcellular location">
    <subcellularLocation>
        <location evidence="1">Nucleus</location>
    </subcellularLocation>
</comment>
<dbReference type="OMA" id="NCELLPD"/>
<dbReference type="PANTHER" id="PTHR21277:SF5">
    <property type="entry name" value="TRANSCRIPTIONAL ADAPTER 1"/>
    <property type="match status" value="1"/>
</dbReference>
<dbReference type="GO" id="GO:0006357">
    <property type="term" value="P:regulation of transcription by RNA polymerase II"/>
    <property type="evidence" value="ECO:0007669"/>
    <property type="project" value="TreeGrafter"/>
</dbReference>
<reference evidence="6" key="1">
    <citation type="journal article" date="2017" name="Nat. Commun.">
        <title>The asparagus genome sheds light on the origin and evolution of a young Y chromosome.</title>
        <authorList>
            <person name="Harkess A."/>
            <person name="Zhou J."/>
            <person name="Xu C."/>
            <person name="Bowers J.E."/>
            <person name="Van der Hulst R."/>
            <person name="Ayyampalayam S."/>
            <person name="Mercati F."/>
            <person name="Riccardi P."/>
            <person name="McKain M.R."/>
            <person name="Kakrana A."/>
            <person name="Tang H."/>
            <person name="Ray J."/>
            <person name="Groenendijk J."/>
            <person name="Arikit S."/>
            <person name="Mathioni S.M."/>
            <person name="Nakano M."/>
            <person name="Shan H."/>
            <person name="Telgmann-Rauber A."/>
            <person name="Kanno A."/>
            <person name="Yue Z."/>
            <person name="Chen H."/>
            <person name="Li W."/>
            <person name="Chen Y."/>
            <person name="Xu X."/>
            <person name="Zhang Y."/>
            <person name="Luo S."/>
            <person name="Chen H."/>
            <person name="Gao J."/>
            <person name="Mao Z."/>
            <person name="Pires J.C."/>
            <person name="Luo M."/>
            <person name="Kudrna D."/>
            <person name="Wing R.A."/>
            <person name="Meyers B.C."/>
            <person name="Yi K."/>
            <person name="Kong H."/>
            <person name="Lavrijsen P."/>
            <person name="Sunseri F."/>
            <person name="Falavigna A."/>
            <person name="Ye Y."/>
            <person name="Leebens-Mack J.H."/>
            <person name="Chen G."/>
        </authorList>
    </citation>
    <scope>NUCLEOTIDE SEQUENCE [LARGE SCALE GENOMIC DNA]</scope>
    <source>
        <strain evidence="6">cv. DH0086</strain>
    </source>
</reference>
<evidence type="ECO:0000256" key="4">
    <source>
        <dbReference type="ARBA" id="ARBA00023242"/>
    </source>
</evidence>
<evidence type="ECO:0000313" key="5">
    <source>
        <dbReference type="EMBL" id="ONK70563.1"/>
    </source>
</evidence>
<dbReference type="EMBL" id="CM007385">
    <property type="protein sequence ID" value="ONK70563.1"/>
    <property type="molecule type" value="Genomic_DNA"/>
</dbReference>
<dbReference type="Gramene" id="ONK70563">
    <property type="protein sequence ID" value="ONK70563"/>
    <property type="gene ID" value="A4U43_C05F35000"/>
</dbReference>
<dbReference type="CDD" id="cd22933">
    <property type="entry name" value="HFD_HFI1"/>
    <property type="match status" value="1"/>
</dbReference>
<dbReference type="GO" id="GO:0000124">
    <property type="term" value="C:SAGA complex"/>
    <property type="evidence" value="ECO:0007669"/>
    <property type="project" value="TreeGrafter"/>
</dbReference>
<dbReference type="InterPro" id="IPR024738">
    <property type="entry name" value="Hfi1/Tada1"/>
</dbReference>
<dbReference type="PANTHER" id="PTHR21277">
    <property type="entry name" value="TRANSCRIPTIONAL ADAPTER 1"/>
    <property type="match status" value="1"/>
</dbReference>
<gene>
    <name evidence="5" type="ORF">A4U43_C05F35000</name>
</gene>
<dbReference type="GO" id="GO:0005634">
    <property type="term" value="C:nucleus"/>
    <property type="evidence" value="ECO:0007669"/>
    <property type="project" value="UniProtKB-SubCell"/>
</dbReference>
<keyword evidence="4" id="KW-0539">Nucleus</keyword>
<evidence type="ECO:0000256" key="1">
    <source>
        <dbReference type="ARBA" id="ARBA00004123"/>
    </source>
</evidence>
<dbReference type="Proteomes" id="UP000243459">
    <property type="component" value="Chromosome 5"/>
</dbReference>
<evidence type="ECO:0000313" key="6">
    <source>
        <dbReference type="Proteomes" id="UP000243459"/>
    </source>
</evidence>
<dbReference type="AlphaFoldDB" id="A0A5P1EYM8"/>
<sequence length="288" mass="32734">MSPYIMSLFSPFSRMLTVRKPLLHFHLNRLKMGPAMLKLDFLPHDRRYKDRSRLLGPNGVIVKENGVLGHCDLKRSVQKHKDTCEDTLDKRPRMGCSLGIEIVEDGEEVVEQCSAFELCSRRNPIQVPIGIQRPLTLASSRDSINTSLSTGELCHSEDLMKRMEGIVRARGLEGVPVDCANLLNNGLDTYLKQLIRSCFQLVVSRSEQESIKNPIFQQPNKKAVNGVWQGNNMHILSSDGFLNRRIEHISHGTVSLQDFRVAMEMNPVQLGENWPLLLEKICLRSFEE</sequence>
<protein>
    <submittedName>
        <fullName evidence="5">Uncharacterized protein</fullName>
    </submittedName>
</protein>
<accession>A0A5P1EYM8</accession>
<keyword evidence="2" id="KW-0805">Transcription regulation</keyword>
<dbReference type="Pfam" id="PF12767">
    <property type="entry name" value="SAGA-Tad1"/>
    <property type="match status" value="1"/>
</dbReference>
<evidence type="ECO:0000256" key="3">
    <source>
        <dbReference type="ARBA" id="ARBA00023163"/>
    </source>
</evidence>
<name>A0A5P1EYM8_ASPOF</name>
<proteinExistence type="predicted"/>
<evidence type="ECO:0000256" key="2">
    <source>
        <dbReference type="ARBA" id="ARBA00023015"/>
    </source>
</evidence>